<reference evidence="7 8" key="1">
    <citation type="submission" date="2023-08" db="EMBL/GenBank/DDBJ databases">
        <title>Black Yeasts Isolated from many extreme environments.</title>
        <authorList>
            <person name="Coleine C."/>
            <person name="Stajich J.E."/>
            <person name="Selbmann L."/>
        </authorList>
    </citation>
    <scope>NUCLEOTIDE SEQUENCE [LARGE SCALE GENOMIC DNA]</scope>
    <source>
        <strain evidence="7 8">CCFEE 5935</strain>
    </source>
</reference>
<evidence type="ECO:0000256" key="3">
    <source>
        <dbReference type="ARBA" id="ARBA00022692"/>
    </source>
</evidence>
<dbReference type="PANTHER" id="PTHR45649">
    <property type="entry name" value="AMINO-ACID PERMEASE BAT1"/>
    <property type="match status" value="1"/>
</dbReference>
<sequence length="496" mass="53647">MLGFASTCIASWEGILTYLSFVLTDGGTALLFWGFIACAIGQTAVYASLAEMASISPTAGGQYHWVSEFAPRRYQKLLSYLSGWLTAIGWQMYLASVCFLVGTIVQGLIALNTPDYIYERWHGTLLSIAVTFFCIPFVTFFASRLPWVEAGLLVIHIVGFFAIVGTLWGTTTPSNARAVLLQFYNGGNWPTTGLSSMIGLIAPMAVLVGYDCSVHMSEETQDASSTLPKAIMGSVLLNVTLVFIMVVTICFCLGSPEAALGGVTGYPFIQMFYNATGSYAAANTLTAIPTIMLAGCAFSEVAASSRQLWSFARDKGVPGYSWLSLVSPRWNIPLPAVIVSLVISALISLINIGSSVALQAITSFGALATLLSYYLTIATFVGFRMRSSKLPERRWSLGRFGMVCLIKMPAIVAAQLIVLTGKLVNVFGLAFLSPLIFFIMWPLTRPVTASTMNWSPVMLGGVLAIAMLFYVFKGRHEYTGPVVDVKRPELGVSHPQ</sequence>
<feature type="transmembrane region" description="Helical" evidence="6">
    <location>
        <begin position="150"/>
        <end position="169"/>
    </location>
</feature>
<feature type="transmembrane region" description="Helical" evidence="6">
    <location>
        <begin position="364"/>
        <end position="385"/>
    </location>
</feature>
<dbReference type="AlphaFoldDB" id="A0AAV9NZJ8"/>
<evidence type="ECO:0000256" key="5">
    <source>
        <dbReference type="ARBA" id="ARBA00023136"/>
    </source>
</evidence>
<evidence type="ECO:0000313" key="8">
    <source>
        <dbReference type="Proteomes" id="UP001337655"/>
    </source>
</evidence>
<evidence type="ECO:0000256" key="4">
    <source>
        <dbReference type="ARBA" id="ARBA00022989"/>
    </source>
</evidence>
<keyword evidence="5 6" id="KW-0472">Membrane</keyword>
<comment type="subcellular location">
    <subcellularLocation>
        <location evidence="1">Membrane</location>
        <topology evidence="1">Multi-pass membrane protein</topology>
    </subcellularLocation>
</comment>
<dbReference type="PANTHER" id="PTHR45649:SF41">
    <property type="entry name" value="TRANSPORTER, PUTATIVE (EUROFUNG)-RELATED"/>
    <property type="match status" value="1"/>
</dbReference>
<protein>
    <recommendedName>
        <fullName evidence="9">Amino acid transporter</fullName>
    </recommendedName>
</protein>
<dbReference type="Pfam" id="PF13520">
    <property type="entry name" value="AA_permease_2"/>
    <property type="match status" value="1"/>
</dbReference>
<dbReference type="Gene3D" id="1.20.1740.10">
    <property type="entry name" value="Amino acid/polyamine transporter I"/>
    <property type="match status" value="1"/>
</dbReference>
<accession>A0AAV9NZJ8</accession>
<keyword evidence="4 6" id="KW-1133">Transmembrane helix</keyword>
<feature type="transmembrane region" description="Helical" evidence="6">
    <location>
        <begin position="453"/>
        <end position="472"/>
    </location>
</feature>
<gene>
    <name evidence="7" type="ORF">LTR77_010261</name>
</gene>
<name>A0AAV9NZJ8_9PEZI</name>
<dbReference type="InterPro" id="IPR002293">
    <property type="entry name" value="AA/rel_permease1"/>
</dbReference>
<feature type="transmembrane region" description="Helical" evidence="6">
    <location>
        <begin position="231"/>
        <end position="256"/>
    </location>
</feature>
<evidence type="ECO:0008006" key="9">
    <source>
        <dbReference type="Google" id="ProtNLM"/>
    </source>
</evidence>
<proteinExistence type="predicted"/>
<comment type="caution">
    <text evidence="7">The sequence shown here is derived from an EMBL/GenBank/DDBJ whole genome shotgun (WGS) entry which is preliminary data.</text>
</comment>
<organism evidence="7 8">
    <name type="scientific">Saxophila tyrrhenica</name>
    <dbReference type="NCBI Taxonomy" id="1690608"/>
    <lineage>
        <taxon>Eukaryota</taxon>
        <taxon>Fungi</taxon>
        <taxon>Dikarya</taxon>
        <taxon>Ascomycota</taxon>
        <taxon>Pezizomycotina</taxon>
        <taxon>Dothideomycetes</taxon>
        <taxon>Dothideomycetidae</taxon>
        <taxon>Mycosphaerellales</taxon>
        <taxon>Extremaceae</taxon>
        <taxon>Saxophila</taxon>
    </lineage>
</organism>
<dbReference type="GO" id="GO:0022857">
    <property type="term" value="F:transmembrane transporter activity"/>
    <property type="evidence" value="ECO:0007669"/>
    <property type="project" value="InterPro"/>
</dbReference>
<dbReference type="GeneID" id="89931590"/>
<feature type="transmembrane region" description="Helical" evidence="6">
    <location>
        <begin position="397"/>
        <end position="417"/>
    </location>
</feature>
<evidence type="ECO:0000313" key="7">
    <source>
        <dbReference type="EMBL" id="KAK5163867.1"/>
    </source>
</evidence>
<dbReference type="Proteomes" id="UP001337655">
    <property type="component" value="Unassembled WGS sequence"/>
</dbReference>
<feature type="transmembrane region" description="Helical" evidence="6">
    <location>
        <begin position="276"/>
        <end position="298"/>
    </location>
</feature>
<dbReference type="PIRSF" id="PIRSF006060">
    <property type="entry name" value="AA_transporter"/>
    <property type="match status" value="1"/>
</dbReference>
<evidence type="ECO:0000256" key="1">
    <source>
        <dbReference type="ARBA" id="ARBA00004141"/>
    </source>
</evidence>
<feature type="transmembrane region" description="Helical" evidence="6">
    <location>
        <begin position="121"/>
        <end position="143"/>
    </location>
</feature>
<evidence type="ECO:0000256" key="6">
    <source>
        <dbReference type="SAM" id="Phobius"/>
    </source>
</evidence>
<feature type="transmembrane region" description="Helical" evidence="6">
    <location>
        <begin position="81"/>
        <end position="109"/>
    </location>
</feature>
<dbReference type="EMBL" id="JAVRRT010000022">
    <property type="protein sequence ID" value="KAK5163867.1"/>
    <property type="molecule type" value="Genomic_DNA"/>
</dbReference>
<feature type="transmembrane region" description="Helical" evidence="6">
    <location>
        <begin position="332"/>
        <end position="352"/>
    </location>
</feature>
<keyword evidence="8" id="KW-1185">Reference proteome</keyword>
<evidence type="ECO:0000256" key="2">
    <source>
        <dbReference type="ARBA" id="ARBA00022448"/>
    </source>
</evidence>
<keyword evidence="3 6" id="KW-0812">Transmembrane</keyword>
<keyword evidence="2" id="KW-0813">Transport</keyword>
<dbReference type="GO" id="GO:0016020">
    <property type="term" value="C:membrane"/>
    <property type="evidence" value="ECO:0007669"/>
    <property type="project" value="UniProtKB-SubCell"/>
</dbReference>
<dbReference type="RefSeq" id="XP_064654231.1">
    <property type="nucleotide sequence ID" value="XM_064807484.1"/>
</dbReference>
<feature type="transmembrane region" description="Helical" evidence="6">
    <location>
        <begin position="189"/>
        <end position="210"/>
    </location>
</feature>
<feature type="transmembrane region" description="Helical" evidence="6">
    <location>
        <begin position="423"/>
        <end position="441"/>
    </location>
</feature>